<gene>
    <name evidence="1" type="ORF">MQE35_12755</name>
</gene>
<evidence type="ECO:0000313" key="1">
    <source>
        <dbReference type="EMBL" id="UOB16602.1"/>
    </source>
</evidence>
<accession>A0A9E7CTQ5</accession>
<dbReference type="KEGG" id="fbm:MQE35_12755"/>
<reference evidence="1" key="1">
    <citation type="submission" date="2022-03" db="EMBL/GenBank/DDBJ databases">
        <title>Description of Abyssus ytuae gen. nov., sp. nov., a novel member of the family Flavobacteriaceae isolated from the sediment of Mariana Trench.</title>
        <authorList>
            <person name="Zhang J."/>
            <person name="Xu X."/>
        </authorList>
    </citation>
    <scope>NUCLEOTIDE SEQUENCE</scope>
    <source>
        <strain evidence="1">MT3330</strain>
    </source>
</reference>
<evidence type="ECO:0000313" key="2">
    <source>
        <dbReference type="Proteomes" id="UP000831290"/>
    </source>
</evidence>
<organism evidence="1 2">
    <name type="scientific">Abyssalbus ytuae</name>
    <dbReference type="NCBI Taxonomy" id="2926907"/>
    <lineage>
        <taxon>Bacteria</taxon>
        <taxon>Pseudomonadati</taxon>
        <taxon>Bacteroidota</taxon>
        <taxon>Flavobacteriia</taxon>
        <taxon>Flavobacteriales</taxon>
        <taxon>Flavobacteriaceae</taxon>
        <taxon>Abyssalbus</taxon>
    </lineage>
</organism>
<proteinExistence type="predicted"/>
<dbReference type="Proteomes" id="UP000831290">
    <property type="component" value="Chromosome"/>
</dbReference>
<dbReference type="AlphaFoldDB" id="A0A9E7CTQ5"/>
<keyword evidence="2" id="KW-1185">Reference proteome</keyword>
<dbReference type="EMBL" id="CP094358">
    <property type="protein sequence ID" value="UOB16602.1"/>
    <property type="molecule type" value="Genomic_DNA"/>
</dbReference>
<protein>
    <submittedName>
        <fullName evidence="1">Uncharacterized protein</fullName>
    </submittedName>
</protein>
<sequence length="167" mass="19097">MKKLITLLTFALTIYSHSQSSWHPHFRAGVNTSTVNNSFEFTELNFTIRRMFNYNYGLQVNFSQSMTEDLTYFKTAVQFVWKFEDRTDFDFLLSAGIAHLKNGDFSDQPAIKNNAVTGIITGDILFNLDERHAIGLYGEFIPGLKTLEGDKTNIYSLGIEIVINLYN</sequence>
<dbReference type="RefSeq" id="WP_255841817.1">
    <property type="nucleotide sequence ID" value="NZ_CP094358.1"/>
</dbReference>
<name>A0A9E7CTQ5_9FLAO</name>